<evidence type="ECO:0000313" key="21">
    <source>
        <dbReference type="EMBL" id="MBO1077787.1"/>
    </source>
</evidence>
<dbReference type="Pfam" id="PF07715">
    <property type="entry name" value="Plug"/>
    <property type="match status" value="1"/>
</dbReference>
<dbReference type="InterPro" id="IPR037066">
    <property type="entry name" value="Plug_dom_sf"/>
</dbReference>
<keyword evidence="4 14" id="KW-1134">Transmembrane beta strand</keyword>
<evidence type="ECO:0000256" key="6">
    <source>
        <dbReference type="ARBA" id="ARBA00022692"/>
    </source>
</evidence>
<evidence type="ECO:0000256" key="18">
    <source>
        <dbReference type="SAM" id="SignalP"/>
    </source>
</evidence>
<keyword evidence="11 14" id="KW-0472">Membrane</keyword>
<evidence type="ECO:0000259" key="20">
    <source>
        <dbReference type="Pfam" id="PF07715"/>
    </source>
</evidence>
<comment type="subcellular location">
    <subcellularLocation>
        <location evidence="1 14">Cell outer membrane</location>
        <topology evidence="1 14">Multi-pass membrane protein</topology>
    </subcellularLocation>
</comment>
<comment type="caution">
    <text evidence="21">The sequence shown here is derived from an EMBL/GenBank/DDBJ whole genome shotgun (WGS) entry which is preliminary data.</text>
</comment>
<proteinExistence type="inferred from homology"/>
<comment type="similarity">
    <text evidence="2 14 16">Belongs to the TonB-dependent receptor family.</text>
</comment>
<feature type="signal peptide" evidence="18">
    <location>
        <begin position="1"/>
        <end position="46"/>
    </location>
</feature>
<accession>A0ABS3KK14</accession>
<evidence type="ECO:0000256" key="16">
    <source>
        <dbReference type="RuleBase" id="RU003357"/>
    </source>
</evidence>
<dbReference type="Gene3D" id="2.40.170.20">
    <property type="entry name" value="TonB-dependent receptor, beta-barrel domain"/>
    <property type="match status" value="1"/>
</dbReference>
<keyword evidence="7 18" id="KW-0732">Signal</keyword>
<keyword evidence="5" id="KW-0410">Iron transport</keyword>
<keyword evidence="6 14" id="KW-0812">Transmembrane</keyword>
<name>A0ABS3KK14_9PROT</name>
<dbReference type="InterPro" id="IPR039426">
    <property type="entry name" value="TonB-dep_rcpt-like"/>
</dbReference>
<dbReference type="PANTHER" id="PTHR32552:SF82">
    <property type="entry name" value="FCUA PROTEIN"/>
    <property type="match status" value="1"/>
</dbReference>
<evidence type="ECO:0000256" key="4">
    <source>
        <dbReference type="ARBA" id="ARBA00022452"/>
    </source>
</evidence>
<evidence type="ECO:0000256" key="14">
    <source>
        <dbReference type="PROSITE-ProRule" id="PRU01360"/>
    </source>
</evidence>
<feature type="region of interest" description="Disordered" evidence="17">
    <location>
        <begin position="1"/>
        <end position="22"/>
    </location>
</feature>
<evidence type="ECO:0000256" key="3">
    <source>
        <dbReference type="ARBA" id="ARBA00022448"/>
    </source>
</evidence>
<dbReference type="InterPro" id="IPR036942">
    <property type="entry name" value="Beta-barrel_TonB_sf"/>
</dbReference>
<evidence type="ECO:0000256" key="9">
    <source>
        <dbReference type="ARBA" id="ARBA00023065"/>
    </source>
</evidence>
<keyword evidence="9" id="KW-0406">Ion transport</keyword>
<sequence length="733" mass="78281">MGRTHGKRQLGSARPRGKSVGVQATPLARSLATGVLACSLAGPALAQAPQETTSPLLLPTVEVTARGGVAPGELQPAYAGGQVAEGGSLGLLGSTRALDTPFSTQNFTSQLIEDQQARTAADTLINDSSVRLTTGSNGFSDEFQIRGLAVPAGDVGFNGLYGLLSSNRVPAELIERIELIKGPSALINGIAPNGSVGGGINIVPKRAGEEPLTRLTTTYLGAANLGAHVDVGRRYGSNNEWGVRFNGLIRDGETSIDGGDLRSNLATLGLDYRGERFRWSADAIFQRDETDEFRPQISILTGVTEIPKPPNARRNWFPGTTLTQQDTTLATRAEYDLTDDLMVYGAIGYRDGKNQQIFPVAGGIVRNGDFTLRNSYYDSYSETLSGTVGARWRFNTAGIGHTLNVAYTGFQQENGNAYIQSSASVPSNLYDPSPLPIITAPRTDPRRSNFTTLSSFAVADTLNFGDRAYLTLGARQQNVDVKSYNTTTGARTSGYDASATTPLAGLVIKPLENVSLYASYAEGLTRGAIVGPSYTNAGAVLNPYKSEQYEAGVKVDWGRITTTAAVFQITRPSSAVDANNNQGYGGEQRNRGIELSAFGEIVPGLRGIVGATFLQPELTKPAIASQRGNDAAGVPDRTFSAALDWQTPLEGFALTGRMIYTSGAYLTTANTQRFDAWTRFDIGARYRTVIADKPVVFRASLENVFDEQYWLTAGTYVTTGSPRTVLVSASIDF</sequence>
<dbReference type="PROSITE" id="PS52016">
    <property type="entry name" value="TONB_DEPENDENT_REC_3"/>
    <property type="match status" value="1"/>
</dbReference>
<feature type="domain" description="TonB-dependent receptor-like beta-barrel" evidence="19">
    <location>
        <begin position="312"/>
        <end position="703"/>
    </location>
</feature>
<gene>
    <name evidence="21" type="ORF">IAI61_02005</name>
</gene>
<evidence type="ECO:0000256" key="10">
    <source>
        <dbReference type="ARBA" id="ARBA00023077"/>
    </source>
</evidence>
<evidence type="ECO:0000256" key="11">
    <source>
        <dbReference type="ARBA" id="ARBA00023136"/>
    </source>
</evidence>
<protein>
    <submittedName>
        <fullName evidence="21">TonB-dependent receptor</fullName>
    </submittedName>
</protein>
<dbReference type="InterPro" id="IPR000531">
    <property type="entry name" value="Beta-barrel_TonB"/>
</dbReference>
<evidence type="ECO:0000256" key="12">
    <source>
        <dbReference type="ARBA" id="ARBA00023170"/>
    </source>
</evidence>
<dbReference type="Pfam" id="PF00593">
    <property type="entry name" value="TonB_dep_Rec_b-barrel"/>
    <property type="match status" value="1"/>
</dbReference>
<dbReference type="InterPro" id="IPR010917">
    <property type="entry name" value="TonB_rcpt_CS"/>
</dbReference>
<keyword evidence="8" id="KW-0408">Iron</keyword>
<feature type="short sequence motif" description="TonB C-terminal box" evidence="15">
    <location>
        <begin position="716"/>
        <end position="733"/>
    </location>
</feature>
<evidence type="ECO:0000256" key="7">
    <source>
        <dbReference type="ARBA" id="ARBA00022729"/>
    </source>
</evidence>
<keyword evidence="10 16" id="KW-0798">TonB box</keyword>
<reference evidence="21 22" key="1">
    <citation type="submission" date="2020-09" db="EMBL/GenBank/DDBJ databases">
        <title>Roseomonas.</title>
        <authorList>
            <person name="Zhu W."/>
        </authorList>
    </citation>
    <scope>NUCLEOTIDE SEQUENCE [LARGE SCALE GENOMIC DNA]</scope>
    <source>
        <strain evidence="21 22">573</strain>
    </source>
</reference>
<evidence type="ECO:0000313" key="22">
    <source>
        <dbReference type="Proteomes" id="UP001518989"/>
    </source>
</evidence>
<evidence type="ECO:0000259" key="19">
    <source>
        <dbReference type="Pfam" id="PF00593"/>
    </source>
</evidence>
<evidence type="ECO:0000256" key="1">
    <source>
        <dbReference type="ARBA" id="ARBA00004571"/>
    </source>
</evidence>
<evidence type="ECO:0000256" key="2">
    <source>
        <dbReference type="ARBA" id="ARBA00009810"/>
    </source>
</evidence>
<feature type="chain" id="PRO_5046936603" evidence="18">
    <location>
        <begin position="47"/>
        <end position="733"/>
    </location>
</feature>
<evidence type="ECO:0000256" key="5">
    <source>
        <dbReference type="ARBA" id="ARBA00022496"/>
    </source>
</evidence>
<dbReference type="InterPro" id="IPR010105">
    <property type="entry name" value="TonB_sidphr_rcpt"/>
</dbReference>
<keyword evidence="13 14" id="KW-0998">Cell outer membrane</keyword>
<dbReference type="Gene3D" id="2.170.130.10">
    <property type="entry name" value="TonB-dependent receptor, plug domain"/>
    <property type="match status" value="1"/>
</dbReference>
<dbReference type="NCBIfam" id="TIGR01783">
    <property type="entry name" value="TonB-siderophor"/>
    <property type="match status" value="1"/>
</dbReference>
<dbReference type="PANTHER" id="PTHR32552">
    <property type="entry name" value="FERRICHROME IRON RECEPTOR-RELATED"/>
    <property type="match status" value="1"/>
</dbReference>
<evidence type="ECO:0000256" key="17">
    <source>
        <dbReference type="SAM" id="MobiDB-lite"/>
    </source>
</evidence>
<evidence type="ECO:0000256" key="13">
    <source>
        <dbReference type="ARBA" id="ARBA00023237"/>
    </source>
</evidence>
<dbReference type="PROSITE" id="PS01156">
    <property type="entry name" value="TONB_DEPENDENT_REC_2"/>
    <property type="match status" value="1"/>
</dbReference>
<dbReference type="SUPFAM" id="SSF56935">
    <property type="entry name" value="Porins"/>
    <property type="match status" value="1"/>
</dbReference>
<dbReference type="EMBL" id="JACTNG010000001">
    <property type="protein sequence ID" value="MBO1077787.1"/>
    <property type="molecule type" value="Genomic_DNA"/>
</dbReference>
<dbReference type="InterPro" id="IPR012910">
    <property type="entry name" value="Plug_dom"/>
</dbReference>
<organism evidence="21 22">
    <name type="scientific">Roseomonas haemaphysalidis</name>
    <dbReference type="NCBI Taxonomy" id="2768162"/>
    <lineage>
        <taxon>Bacteria</taxon>
        <taxon>Pseudomonadati</taxon>
        <taxon>Pseudomonadota</taxon>
        <taxon>Alphaproteobacteria</taxon>
        <taxon>Acetobacterales</taxon>
        <taxon>Roseomonadaceae</taxon>
        <taxon>Roseomonas</taxon>
    </lineage>
</organism>
<feature type="domain" description="TonB-dependent receptor plug" evidence="20">
    <location>
        <begin position="98"/>
        <end position="194"/>
    </location>
</feature>
<dbReference type="CDD" id="cd01347">
    <property type="entry name" value="ligand_gated_channel"/>
    <property type="match status" value="1"/>
</dbReference>
<evidence type="ECO:0000256" key="8">
    <source>
        <dbReference type="ARBA" id="ARBA00023004"/>
    </source>
</evidence>
<dbReference type="Proteomes" id="UP001518989">
    <property type="component" value="Unassembled WGS sequence"/>
</dbReference>
<keyword evidence="3 14" id="KW-0813">Transport</keyword>
<keyword evidence="12 21" id="KW-0675">Receptor</keyword>
<evidence type="ECO:0000256" key="15">
    <source>
        <dbReference type="PROSITE-ProRule" id="PRU10144"/>
    </source>
</evidence>
<keyword evidence="22" id="KW-1185">Reference proteome</keyword>